<accession>A0ABD3EFZ4</accession>
<sequence length="272" mass="29474">MNTRLAKVKREIGEDMARKSDKNKLVQKSNLLNEGVITEEMLNNEEPTELLNQGVKAEKEVIDNLEAGNPTEIGGGIENMDAADNAETVKENTDVVNEEARPDNEGIENMEAEVDAETMKVTEYELTEPRAPEKTGHVDVVGPKQVNQSMDTSGKDTRTIKPSRKKTVVGKKAARGIIIREPIVGNEHGATGASAKDNSKDAVERGAKTKAVVPDKGKKVANVPEIGGVGKRSKDEVGVAKDKKPKRTKNVRGESSTRGQNTDDLNLMLTLP</sequence>
<dbReference type="EMBL" id="JAVIJP010000005">
    <property type="protein sequence ID" value="KAL3652060.1"/>
    <property type="molecule type" value="Genomic_DNA"/>
</dbReference>
<feature type="compositionally biased region" description="Basic and acidic residues" evidence="1">
    <location>
        <begin position="90"/>
        <end position="104"/>
    </location>
</feature>
<reference evidence="3" key="1">
    <citation type="journal article" date="2024" name="IScience">
        <title>Strigolactones Initiate the Formation of Haustorium-like Structures in Castilleja.</title>
        <authorList>
            <person name="Buerger M."/>
            <person name="Peterson D."/>
            <person name="Chory J."/>
        </authorList>
    </citation>
    <scope>NUCLEOTIDE SEQUENCE [LARGE SCALE GENOMIC DNA]</scope>
</reference>
<feature type="compositionally biased region" description="Basic and acidic residues" evidence="1">
    <location>
        <begin position="197"/>
        <end position="218"/>
    </location>
</feature>
<feature type="compositionally biased region" description="Basic residues" evidence="1">
    <location>
        <begin position="161"/>
        <end position="174"/>
    </location>
</feature>
<evidence type="ECO:0000313" key="3">
    <source>
        <dbReference type="Proteomes" id="UP001632038"/>
    </source>
</evidence>
<feature type="compositionally biased region" description="Acidic residues" evidence="1">
    <location>
        <begin position="105"/>
        <end position="116"/>
    </location>
</feature>
<evidence type="ECO:0000256" key="1">
    <source>
        <dbReference type="SAM" id="MobiDB-lite"/>
    </source>
</evidence>
<gene>
    <name evidence="2" type="ORF">CASFOL_001741</name>
</gene>
<feature type="compositionally biased region" description="Polar residues" evidence="1">
    <location>
        <begin position="253"/>
        <end position="264"/>
    </location>
</feature>
<dbReference type="AlphaFoldDB" id="A0ABD3EFZ4"/>
<proteinExistence type="predicted"/>
<evidence type="ECO:0000313" key="2">
    <source>
        <dbReference type="EMBL" id="KAL3652060.1"/>
    </source>
</evidence>
<protein>
    <submittedName>
        <fullName evidence="2">Uncharacterized protein</fullName>
    </submittedName>
</protein>
<dbReference type="Proteomes" id="UP001632038">
    <property type="component" value="Unassembled WGS sequence"/>
</dbReference>
<name>A0ABD3EFZ4_9LAMI</name>
<organism evidence="2 3">
    <name type="scientific">Castilleja foliolosa</name>
    <dbReference type="NCBI Taxonomy" id="1961234"/>
    <lineage>
        <taxon>Eukaryota</taxon>
        <taxon>Viridiplantae</taxon>
        <taxon>Streptophyta</taxon>
        <taxon>Embryophyta</taxon>
        <taxon>Tracheophyta</taxon>
        <taxon>Spermatophyta</taxon>
        <taxon>Magnoliopsida</taxon>
        <taxon>eudicotyledons</taxon>
        <taxon>Gunneridae</taxon>
        <taxon>Pentapetalae</taxon>
        <taxon>asterids</taxon>
        <taxon>lamiids</taxon>
        <taxon>Lamiales</taxon>
        <taxon>Orobanchaceae</taxon>
        <taxon>Pedicularideae</taxon>
        <taxon>Castillejinae</taxon>
        <taxon>Castilleja</taxon>
    </lineage>
</organism>
<feature type="compositionally biased region" description="Basic and acidic residues" evidence="1">
    <location>
        <begin position="117"/>
        <end position="137"/>
    </location>
</feature>
<feature type="region of interest" description="Disordered" evidence="1">
    <location>
        <begin position="90"/>
        <end position="272"/>
    </location>
</feature>
<feature type="compositionally biased region" description="Basic and acidic residues" evidence="1">
    <location>
        <begin position="232"/>
        <end position="242"/>
    </location>
</feature>
<keyword evidence="3" id="KW-1185">Reference proteome</keyword>
<comment type="caution">
    <text evidence="2">The sequence shown here is derived from an EMBL/GenBank/DDBJ whole genome shotgun (WGS) entry which is preliminary data.</text>
</comment>